<dbReference type="GO" id="GO:0019134">
    <property type="term" value="F:glucosamine-1-phosphate N-acetyltransferase activity"/>
    <property type="evidence" value="ECO:0007669"/>
    <property type="project" value="UniProtKB-EC"/>
</dbReference>
<evidence type="ECO:0000256" key="17">
    <source>
        <dbReference type="ARBA" id="ARBA00049628"/>
    </source>
</evidence>
<keyword evidence="7" id="KW-0548">Nucleotidyltransferase</keyword>
<keyword evidence="5" id="KW-0963">Cytoplasm</keyword>
<keyword evidence="13" id="KW-0012">Acyltransferase</keyword>
<dbReference type="Gene3D" id="3.90.550.10">
    <property type="entry name" value="Spore Coat Polysaccharide Biosynthesis Protein SpsA, Chain A"/>
    <property type="match status" value="1"/>
</dbReference>
<evidence type="ECO:0000256" key="8">
    <source>
        <dbReference type="ARBA" id="ARBA00022723"/>
    </source>
</evidence>
<evidence type="ECO:0000259" key="18">
    <source>
        <dbReference type="Pfam" id="PF12804"/>
    </source>
</evidence>
<protein>
    <submittedName>
        <fullName evidence="19">Glycosyl transferase family 2</fullName>
    </submittedName>
</protein>
<comment type="function">
    <text evidence="17">Catalyzes the last two sequential reactions in the de novo biosynthetic pathway for UDP-N-acetylglucosamine (UDP-GlcNAc). The C-terminal domain catalyzes the transfer of acetyl group from acetyl coenzyme A to glucosamine-1-phosphate (GlcN-1-P) to produce N-acetylglucosamine-1-phosphate (GlcNAc-1-P), which is converted into UDP-GlcNAc by the transfer of uridine 5-monophosphate (from uridine 5-triphosphate), a reaction catalyzed by the N-terminal domain.</text>
</comment>
<comment type="subcellular location">
    <subcellularLocation>
        <location evidence="2">Cytoplasm</location>
    </subcellularLocation>
</comment>
<keyword evidence="10" id="KW-0133">Cell shape</keyword>
<evidence type="ECO:0000256" key="7">
    <source>
        <dbReference type="ARBA" id="ARBA00022695"/>
    </source>
</evidence>
<dbReference type="GO" id="GO:0008360">
    <property type="term" value="P:regulation of cell shape"/>
    <property type="evidence" value="ECO:0007669"/>
    <property type="project" value="UniProtKB-KW"/>
</dbReference>
<comment type="caution">
    <text evidence="19">The sequence shown here is derived from an EMBL/GenBank/DDBJ whole genome shotgun (WGS) entry which is preliminary data.</text>
</comment>
<comment type="catalytic activity">
    <reaction evidence="15">
        <text>alpha-D-glucosamine 1-phosphate + acetyl-CoA = N-acetyl-alpha-D-glucosamine 1-phosphate + CoA + H(+)</text>
        <dbReference type="Rhea" id="RHEA:13725"/>
        <dbReference type="ChEBI" id="CHEBI:15378"/>
        <dbReference type="ChEBI" id="CHEBI:57287"/>
        <dbReference type="ChEBI" id="CHEBI:57288"/>
        <dbReference type="ChEBI" id="CHEBI:57776"/>
        <dbReference type="ChEBI" id="CHEBI:58516"/>
        <dbReference type="EC" id="2.3.1.157"/>
    </reaction>
</comment>
<keyword evidence="6 19" id="KW-0808">Transferase</keyword>
<dbReference type="InterPro" id="IPR011004">
    <property type="entry name" value="Trimer_LpxA-like_sf"/>
</dbReference>
<keyword evidence="14" id="KW-0961">Cell wall biogenesis/degradation</keyword>
<evidence type="ECO:0000256" key="5">
    <source>
        <dbReference type="ARBA" id="ARBA00022490"/>
    </source>
</evidence>
<feature type="domain" description="MobA-like NTP transferase" evidence="18">
    <location>
        <begin position="27"/>
        <end position="154"/>
    </location>
</feature>
<dbReference type="InterPro" id="IPR029044">
    <property type="entry name" value="Nucleotide-diphossugar_trans"/>
</dbReference>
<dbReference type="Pfam" id="PF00132">
    <property type="entry name" value="Hexapep"/>
    <property type="match status" value="1"/>
</dbReference>
<dbReference type="InterPro" id="IPR001451">
    <property type="entry name" value="Hexapep"/>
</dbReference>
<evidence type="ECO:0000256" key="2">
    <source>
        <dbReference type="ARBA" id="ARBA00004496"/>
    </source>
</evidence>
<dbReference type="GO" id="GO:0009252">
    <property type="term" value="P:peptidoglycan biosynthetic process"/>
    <property type="evidence" value="ECO:0007669"/>
    <property type="project" value="UniProtKB-KW"/>
</dbReference>
<dbReference type="GO" id="GO:0005737">
    <property type="term" value="C:cytoplasm"/>
    <property type="evidence" value="ECO:0007669"/>
    <property type="project" value="UniProtKB-SubCell"/>
</dbReference>
<evidence type="ECO:0000256" key="15">
    <source>
        <dbReference type="ARBA" id="ARBA00048247"/>
    </source>
</evidence>
<accession>A0A7C2K083</accession>
<dbReference type="PANTHER" id="PTHR43584:SF3">
    <property type="entry name" value="BIFUNCTIONAL PROTEIN GLMU"/>
    <property type="match status" value="1"/>
</dbReference>
<dbReference type="AlphaFoldDB" id="A0A7C2K083"/>
<organism evidence="19">
    <name type="scientific">Schlesneria paludicola</name>
    <dbReference type="NCBI Taxonomy" id="360056"/>
    <lineage>
        <taxon>Bacteria</taxon>
        <taxon>Pseudomonadati</taxon>
        <taxon>Planctomycetota</taxon>
        <taxon>Planctomycetia</taxon>
        <taxon>Planctomycetales</taxon>
        <taxon>Planctomycetaceae</taxon>
        <taxon>Schlesneria</taxon>
    </lineage>
</organism>
<comment type="catalytic activity">
    <reaction evidence="16">
        <text>N-acetyl-alpha-D-glucosamine 1-phosphate + UTP + H(+) = UDP-N-acetyl-alpha-D-glucosamine + diphosphate</text>
        <dbReference type="Rhea" id="RHEA:13509"/>
        <dbReference type="ChEBI" id="CHEBI:15378"/>
        <dbReference type="ChEBI" id="CHEBI:33019"/>
        <dbReference type="ChEBI" id="CHEBI:46398"/>
        <dbReference type="ChEBI" id="CHEBI:57705"/>
        <dbReference type="ChEBI" id="CHEBI:57776"/>
        <dbReference type="EC" id="2.7.7.23"/>
    </reaction>
</comment>
<evidence type="ECO:0000256" key="1">
    <source>
        <dbReference type="ARBA" id="ARBA00001946"/>
    </source>
</evidence>
<evidence type="ECO:0000256" key="6">
    <source>
        <dbReference type="ARBA" id="ARBA00022679"/>
    </source>
</evidence>
<dbReference type="GO" id="GO:0046872">
    <property type="term" value="F:metal ion binding"/>
    <property type="evidence" value="ECO:0007669"/>
    <property type="project" value="UniProtKB-KW"/>
</dbReference>
<dbReference type="EMBL" id="DSOK01000350">
    <property type="protein sequence ID" value="HEN16325.1"/>
    <property type="molecule type" value="Genomic_DNA"/>
</dbReference>
<gene>
    <name evidence="19" type="ORF">ENQ76_12760</name>
</gene>
<evidence type="ECO:0000256" key="10">
    <source>
        <dbReference type="ARBA" id="ARBA00022960"/>
    </source>
</evidence>
<evidence type="ECO:0000313" key="19">
    <source>
        <dbReference type="EMBL" id="HEN16325.1"/>
    </source>
</evidence>
<keyword evidence="9" id="KW-0460">Magnesium</keyword>
<dbReference type="PANTHER" id="PTHR43584">
    <property type="entry name" value="NUCLEOTIDYL TRANSFERASE"/>
    <property type="match status" value="1"/>
</dbReference>
<dbReference type="SUPFAM" id="SSF53448">
    <property type="entry name" value="Nucleotide-diphospho-sugar transferases"/>
    <property type="match status" value="1"/>
</dbReference>
<evidence type="ECO:0000256" key="13">
    <source>
        <dbReference type="ARBA" id="ARBA00023315"/>
    </source>
</evidence>
<evidence type="ECO:0000256" key="3">
    <source>
        <dbReference type="ARBA" id="ARBA00007707"/>
    </source>
</evidence>
<evidence type="ECO:0000256" key="16">
    <source>
        <dbReference type="ARBA" id="ARBA00048493"/>
    </source>
</evidence>
<dbReference type="Gene3D" id="2.160.10.10">
    <property type="entry name" value="Hexapeptide repeat proteins"/>
    <property type="match status" value="1"/>
</dbReference>
<comment type="cofactor">
    <cofactor evidence="1">
        <name>Mg(2+)</name>
        <dbReference type="ChEBI" id="CHEBI:18420"/>
    </cofactor>
</comment>
<comment type="similarity">
    <text evidence="3">In the C-terminal section; belongs to the transferase hexapeptide repeat family.</text>
</comment>
<name>A0A7C2K083_9PLAN</name>
<keyword evidence="12" id="KW-0511">Multifunctional enzyme</keyword>
<dbReference type="InterPro" id="IPR050065">
    <property type="entry name" value="GlmU-like"/>
</dbReference>
<evidence type="ECO:0000256" key="14">
    <source>
        <dbReference type="ARBA" id="ARBA00023316"/>
    </source>
</evidence>
<dbReference type="SUPFAM" id="SSF51161">
    <property type="entry name" value="Trimeric LpxA-like enzymes"/>
    <property type="match status" value="1"/>
</dbReference>
<dbReference type="GO" id="GO:0003977">
    <property type="term" value="F:UDP-N-acetylglucosamine diphosphorylase activity"/>
    <property type="evidence" value="ECO:0007669"/>
    <property type="project" value="UniProtKB-EC"/>
</dbReference>
<sequence>MEAHGLQPVGFVTCVRPPGEFHVSALAIVLAAGKSTRMKSARPKVLHEVCSRPMIEYVLDAARAAGVDRLVAVVGHRADLVQGYLSQYADIEFALQSEQKGTGHAVMMCREQLARHTGPVLILAGDTPLLRKESLAALLAEQQSQSAAAVIGTAVTEANQGLGRIVRNADGKFVKIVEEKDATPAEKQIREINTGCYAFDAQQLLVALDQIRPDNAQAEYYLTDCPKKLLDAGKTVLALQAFEMVEALGVNTRAQLAEATRTIQHAALARFMASGVTIVSPEQTVIDPRAQIGVDTVIEPFTVIRGPAVIGDDCRIGPHAVLDGPVHLPSGSSVEPFQVVTG</sequence>
<comment type="similarity">
    <text evidence="4">In the N-terminal section; belongs to the N-acetylglucosamine-1-phosphate uridyltransferase family.</text>
</comment>
<proteinExistence type="inferred from homology"/>
<dbReference type="CDD" id="cd02540">
    <property type="entry name" value="GT2_GlmU_N_bac"/>
    <property type="match status" value="1"/>
</dbReference>
<evidence type="ECO:0000256" key="12">
    <source>
        <dbReference type="ARBA" id="ARBA00023268"/>
    </source>
</evidence>
<dbReference type="GO" id="GO:0071555">
    <property type="term" value="P:cell wall organization"/>
    <property type="evidence" value="ECO:0007669"/>
    <property type="project" value="UniProtKB-KW"/>
</dbReference>
<evidence type="ECO:0000256" key="11">
    <source>
        <dbReference type="ARBA" id="ARBA00022984"/>
    </source>
</evidence>
<keyword evidence="11" id="KW-0573">Peptidoglycan synthesis</keyword>
<dbReference type="Pfam" id="PF12804">
    <property type="entry name" value="NTP_transf_3"/>
    <property type="match status" value="1"/>
</dbReference>
<reference evidence="19" key="1">
    <citation type="journal article" date="2020" name="mSystems">
        <title>Genome- and Community-Level Interaction Insights into Carbon Utilization and Element Cycling Functions of Hydrothermarchaeota in Hydrothermal Sediment.</title>
        <authorList>
            <person name="Zhou Z."/>
            <person name="Liu Y."/>
            <person name="Xu W."/>
            <person name="Pan J."/>
            <person name="Luo Z.H."/>
            <person name="Li M."/>
        </authorList>
    </citation>
    <scope>NUCLEOTIDE SEQUENCE [LARGE SCALE GENOMIC DNA]</scope>
    <source>
        <strain evidence="19">SpSt-339</strain>
    </source>
</reference>
<evidence type="ECO:0000256" key="4">
    <source>
        <dbReference type="ARBA" id="ARBA00007947"/>
    </source>
</evidence>
<dbReference type="InterPro" id="IPR025877">
    <property type="entry name" value="MobA-like_NTP_Trfase"/>
</dbReference>
<keyword evidence="8" id="KW-0479">Metal-binding</keyword>
<evidence type="ECO:0000256" key="9">
    <source>
        <dbReference type="ARBA" id="ARBA00022842"/>
    </source>
</evidence>